<name>A0A091LCU6_CATAU</name>
<accession>A0A091LCU6</accession>
<evidence type="ECO:0000313" key="2">
    <source>
        <dbReference type="Proteomes" id="UP000053745"/>
    </source>
</evidence>
<reference evidence="1 2" key="1">
    <citation type="submission" date="2014-04" db="EMBL/GenBank/DDBJ databases">
        <title>Genome evolution of avian class.</title>
        <authorList>
            <person name="Zhang G."/>
            <person name="Li C."/>
        </authorList>
    </citation>
    <scope>NUCLEOTIDE SEQUENCE [LARGE SCALE GENOMIC DNA]</scope>
    <source>
        <strain evidence="1">BGI_N323</strain>
    </source>
</reference>
<dbReference type="GO" id="GO:0061343">
    <property type="term" value="P:cell adhesion involved in heart morphogenesis"/>
    <property type="evidence" value="ECO:0007669"/>
    <property type="project" value="TreeGrafter"/>
</dbReference>
<keyword evidence="2" id="KW-1185">Reference proteome</keyword>
<protein>
    <recommendedName>
        <fullName evidence="3">RNA-directed DNA polymerase from mobile element jockey</fullName>
    </recommendedName>
</protein>
<evidence type="ECO:0000313" key="1">
    <source>
        <dbReference type="EMBL" id="KFP53133.1"/>
    </source>
</evidence>
<feature type="non-terminal residue" evidence="1">
    <location>
        <position position="1"/>
    </location>
</feature>
<dbReference type="PANTHER" id="PTHR33395">
    <property type="entry name" value="TRANSCRIPTASE, PUTATIVE-RELATED-RELATED"/>
    <property type="match status" value="1"/>
</dbReference>
<evidence type="ECO:0008006" key="3">
    <source>
        <dbReference type="Google" id="ProtNLM"/>
    </source>
</evidence>
<feature type="non-terminal residue" evidence="1">
    <location>
        <position position="101"/>
    </location>
</feature>
<dbReference type="AlphaFoldDB" id="A0A091LCU6"/>
<gene>
    <name evidence="1" type="ORF">N323_02112</name>
</gene>
<dbReference type="PANTHER" id="PTHR33395:SF22">
    <property type="entry name" value="REVERSE TRANSCRIPTASE DOMAIN-CONTAINING PROTEIN"/>
    <property type="match status" value="1"/>
</dbReference>
<dbReference type="GO" id="GO:0007508">
    <property type="term" value="P:larval heart development"/>
    <property type="evidence" value="ECO:0007669"/>
    <property type="project" value="TreeGrafter"/>
</dbReference>
<proteinExistence type="predicted"/>
<dbReference type="EMBL" id="KL311128">
    <property type="protein sequence ID" value="KFP53133.1"/>
    <property type="molecule type" value="Genomic_DNA"/>
</dbReference>
<organism evidence="1 2">
    <name type="scientific">Cathartes aura</name>
    <name type="common">Turkey vulture</name>
    <name type="synonym">Vultur aura</name>
    <dbReference type="NCBI Taxonomy" id="43455"/>
    <lineage>
        <taxon>Eukaryota</taxon>
        <taxon>Metazoa</taxon>
        <taxon>Chordata</taxon>
        <taxon>Craniata</taxon>
        <taxon>Vertebrata</taxon>
        <taxon>Euteleostomi</taxon>
        <taxon>Archelosauria</taxon>
        <taxon>Archosauria</taxon>
        <taxon>Dinosauria</taxon>
        <taxon>Saurischia</taxon>
        <taxon>Theropoda</taxon>
        <taxon>Coelurosauria</taxon>
        <taxon>Aves</taxon>
        <taxon>Neognathae</taxon>
        <taxon>Neoaves</taxon>
        <taxon>Telluraves</taxon>
        <taxon>Accipitrimorphae</taxon>
        <taxon>Accipitriformes</taxon>
        <taxon>Cathartidae</taxon>
        <taxon>Cathartes</taxon>
    </lineage>
</organism>
<sequence>DHLKNMNKRKSVRPDEMHPRVLRKLADVVAKLLFIILEKSLQSGEVLRDWRKGNITAIFKNDNKKEPGTYRPISLTSVPSKIMEQILMEAMSKHMEDREVI</sequence>
<dbReference type="OrthoDB" id="416454at2759"/>
<dbReference type="Proteomes" id="UP000053745">
    <property type="component" value="Unassembled WGS sequence"/>
</dbReference>
<dbReference type="GO" id="GO:0031012">
    <property type="term" value="C:extracellular matrix"/>
    <property type="evidence" value="ECO:0007669"/>
    <property type="project" value="TreeGrafter"/>
</dbReference>